<dbReference type="InterPro" id="IPR020845">
    <property type="entry name" value="AMP-binding_CS"/>
</dbReference>
<sequence>MLLDTPATERALAAESPAPLNLPAHLTQSANVIYTSGSTGRPKGVALTHGGVLNMAEAARPVLGMAAGVTALQFVSFSFDAAVLDVAVTLAGGGTLAIASSEERTDPVALAEMIRRSGVRVANGVPSMLRLLDGQAVPDVANWLVGGERLTSGLA</sequence>
<feature type="domain" description="AMP-dependent synthetase/ligase" evidence="1">
    <location>
        <begin position="19"/>
        <end position="132"/>
    </location>
</feature>
<dbReference type="Pfam" id="PF00501">
    <property type="entry name" value="AMP-binding"/>
    <property type="match status" value="1"/>
</dbReference>
<dbReference type="InterPro" id="IPR042099">
    <property type="entry name" value="ANL_N_sf"/>
</dbReference>
<protein>
    <recommendedName>
        <fullName evidence="1">AMP-dependent synthetase/ligase domain-containing protein</fullName>
    </recommendedName>
</protein>
<dbReference type="PANTHER" id="PTHR45527:SF1">
    <property type="entry name" value="FATTY ACID SYNTHASE"/>
    <property type="match status" value="1"/>
</dbReference>
<dbReference type="Proteomes" id="UP000037020">
    <property type="component" value="Unassembled WGS sequence"/>
</dbReference>
<comment type="caution">
    <text evidence="2">The sequence shown here is derived from an EMBL/GenBank/DDBJ whole genome shotgun (WGS) entry which is preliminary data.</text>
</comment>
<keyword evidence="3" id="KW-1185">Reference proteome</keyword>
<proteinExistence type="predicted"/>
<dbReference type="Gene3D" id="3.40.50.12780">
    <property type="entry name" value="N-terminal domain of ligase-like"/>
    <property type="match status" value="1"/>
</dbReference>
<feature type="non-terminal residue" evidence="2">
    <location>
        <position position="155"/>
    </location>
</feature>
<evidence type="ECO:0000313" key="3">
    <source>
        <dbReference type="Proteomes" id="UP000037020"/>
    </source>
</evidence>
<dbReference type="SUPFAM" id="SSF56801">
    <property type="entry name" value="Acetyl-CoA synthetase-like"/>
    <property type="match status" value="1"/>
</dbReference>
<organism evidence="2 3">
    <name type="scientific">Streptomyces varsoviensis</name>
    <dbReference type="NCBI Taxonomy" id="67373"/>
    <lineage>
        <taxon>Bacteria</taxon>
        <taxon>Bacillati</taxon>
        <taxon>Actinomycetota</taxon>
        <taxon>Actinomycetes</taxon>
        <taxon>Kitasatosporales</taxon>
        <taxon>Streptomycetaceae</taxon>
        <taxon>Streptomyces</taxon>
    </lineage>
</organism>
<accession>A0ABR5IR24</accession>
<evidence type="ECO:0000313" key="2">
    <source>
        <dbReference type="EMBL" id="KOG39942.1"/>
    </source>
</evidence>
<dbReference type="InterPro" id="IPR000873">
    <property type="entry name" value="AMP-dep_synth/lig_dom"/>
</dbReference>
<evidence type="ECO:0000259" key="1">
    <source>
        <dbReference type="Pfam" id="PF00501"/>
    </source>
</evidence>
<name>A0ABR5IR24_9ACTN</name>
<dbReference type="PROSITE" id="PS00455">
    <property type="entry name" value="AMP_BINDING"/>
    <property type="match status" value="1"/>
</dbReference>
<dbReference type="PANTHER" id="PTHR45527">
    <property type="entry name" value="NONRIBOSOMAL PEPTIDE SYNTHETASE"/>
    <property type="match status" value="1"/>
</dbReference>
<gene>
    <name evidence="2" type="ORF">ADK38_46915</name>
</gene>
<reference evidence="2 3" key="1">
    <citation type="submission" date="2015-07" db="EMBL/GenBank/DDBJ databases">
        <authorList>
            <person name="Ju K.-S."/>
            <person name="Doroghazi J.R."/>
            <person name="Metcalf W.W."/>
        </authorList>
    </citation>
    <scope>NUCLEOTIDE SEQUENCE [LARGE SCALE GENOMIC DNA]</scope>
    <source>
        <strain evidence="2 3">NRRL B-3589</strain>
    </source>
</reference>
<dbReference type="EMBL" id="LGUT01004683">
    <property type="protein sequence ID" value="KOG39942.1"/>
    <property type="molecule type" value="Genomic_DNA"/>
</dbReference>